<reference evidence="2 4" key="1">
    <citation type="submission" date="2014-08" db="EMBL/GenBank/DDBJ databases">
        <authorList>
            <person name="Sisinthy S."/>
        </authorList>
    </citation>
    <scope>NUCLEOTIDE SEQUENCE [LARGE SCALE GENOMIC DNA]</scope>
    <source>
        <strain evidence="2 4">RuG17</strain>
    </source>
</reference>
<dbReference type="RefSeq" id="WP_035836609.1">
    <property type="nucleotide sequence ID" value="NZ_JACHBQ010000001.1"/>
</dbReference>
<proteinExistence type="predicted"/>
<dbReference type="AlphaFoldDB" id="A0A099JBK2"/>
<dbReference type="EMBL" id="JPXF01000037">
    <property type="protein sequence ID" value="KGJ74883.1"/>
    <property type="molecule type" value="Genomic_DNA"/>
</dbReference>
<keyword evidence="4" id="KW-1185">Reference proteome</keyword>
<feature type="transmembrane region" description="Helical" evidence="1">
    <location>
        <begin position="51"/>
        <end position="75"/>
    </location>
</feature>
<evidence type="ECO:0000313" key="4">
    <source>
        <dbReference type="Proteomes" id="UP000029864"/>
    </source>
</evidence>
<feature type="transmembrane region" description="Helical" evidence="1">
    <location>
        <begin position="87"/>
        <end position="114"/>
    </location>
</feature>
<accession>A0A099JBK2</accession>
<gene>
    <name evidence="3" type="ORF">BJ997_001161</name>
    <name evidence="2" type="ORF">GY21_10145</name>
</gene>
<feature type="transmembrane region" description="Helical" evidence="1">
    <location>
        <begin position="21"/>
        <end position="39"/>
    </location>
</feature>
<evidence type="ECO:0000313" key="2">
    <source>
        <dbReference type="EMBL" id="KGJ74883.1"/>
    </source>
</evidence>
<organism evidence="2 4">
    <name type="scientific">Cryobacterium roopkundense</name>
    <dbReference type="NCBI Taxonomy" id="1001240"/>
    <lineage>
        <taxon>Bacteria</taxon>
        <taxon>Bacillati</taxon>
        <taxon>Actinomycetota</taxon>
        <taxon>Actinomycetes</taxon>
        <taxon>Micrococcales</taxon>
        <taxon>Microbacteriaceae</taxon>
        <taxon>Cryobacterium</taxon>
    </lineage>
</organism>
<reference evidence="3 5" key="2">
    <citation type="submission" date="2020-08" db="EMBL/GenBank/DDBJ databases">
        <title>Sequencing the genomes of 1000 actinobacteria strains.</title>
        <authorList>
            <person name="Klenk H.-P."/>
        </authorList>
    </citation>
    <scope>NUCLEOTIDE SEQUENCE [LARGE SCALE GENOMIC DNA]</scope>
    <source>
        <strain evidence="3 5">DSM 21065</strain>
    </source>
</reference>
<dbReference type="Proteomes" id="UP000029864">
    <property type="component" value="Unassembled WGS sequence"/>
</dbReference>
<evidence type="ECO:0000313" key="3">
    <source>
        <dbReference type="EMBL" id="MBB5640613.1"/>
    </source>
</evidence>
<protein>
    <submittedName>
        <fullName evidence="3">Chromate transport protein ChrA</fullName>
    </submittedName>
</protein>
<keyword evidence="1" id="KW-0472">Membrane</keyword>
<keyword evidence="1" id="KW-0812">Transmembrane</keyword>
<dbReference type="EMBL" id="JACHBQ010000001">
    <property type="protein sequence ID" value="MBB5640613.1"/>
    <property type="molecule type" value="Genomic_DNA"/>
</dbReference>
<name>A0A099JBK2_9MICO</name>
<evidence type="ECO:0000256" key="1">
    <source>
        <dbReference type="SAM" id="Phobius"/>
    </source>
</evidence>
<comment type="caution">
    <text evidence="2">The sequence shown here is derived from an EMBL/GenBank/DDBJ whole genome shotgun (WGS) entry which is preliminary data.</text>
</comment>
<dbReference type="Proteomes" id="UP000561726">
    <property type="component" value="Unassembled WGS sequence"/>
</dbReference>
<sequence>MQTDGIRIGRWGSGLLGISRGVIAVSVLIAAVLIIWTALQDGVSDLVLIFVGLWLVSLAVGVFALVTAVVGLLLKKHGRQKRTKLDVLALVVAVVLTSIGISGVLVLFANLWIWW</sequence>
<evidence type="ECO:0000313" key="5">
    <source>
        <dbReference type="Proteomes" id="UP000561726"/>
    </source>
</evidence>
<keyword evidence="1" id="KW-1133">Transmembrane helix</keyword>